<keyword evidence="1" id="KW-0472">Membrane</keyword>
<name>A0ABM9YLJ4_ACIRA</name>
<keyword evidence="1" id="KW-1133">Transmembrane helix</keyword>
<keyword evidence="1" id="KW-0812">Transmembrane</keyword>
<evidence type="ECO:0000313" key="2">
    <source>
        <dbReference type="EMBL" id="EET81801.1"/>
    </source>
</evidence>
<dbReference type="Proteomes" id="UP000018419">
    <property type="component" value="Unassembled WGS sequence"/>
</dbReference>
<organism evidence="2 3">
    <name type="scientific">Acinetobacter radioresistens SK82</name>
    <dbReference type="NCBI Taxonomy" id="596318"/>
    <lineage>
        <taxon>Bacteria</taxon>
        <taxon>Pseudomonadati</taxon>
        <taxon>Pseudomonadota</taxon>
        <taxon>Gammaproteobacteria</taxon>
        <taxon>Moraxellales</taxon>
        <taxon>Moraxellaceae</taxon>
        <taxon>Acinetobacter</taxon>
    </lineage>
</organism>
<comment type="caution">
    <text evidence="2">The sequence shown here is derived from an EMBL/GenBank/DDBJ whole genome shotgun (WGS) entry which is preliminary data.</text>
</comment>
<reference evidence="2 3" key="1">
    <citation type="submission" date="2009-07" db="EMBL/GenBank/DDBJ databases">
        <authorList>
            <person name="Madupu R."/>
            <person name="Durkin A.S."/>
            <person name="Torralba M."/>
            <person name="Methe B."/>
            <person name="Sutton G.G."/>
            <person name="Strausberg R.L."/>
            <person name="Nelson K.E."/>
        </authorList>
    </citation>
    <scope>NUCLEOTIDE SEQUENCE [LARGE SCALE GENOMIC DNA]</scope>
    <source>
        <strain evidence="2 3">SK82</strain>
    </source>
</reference>
<accession>A0ABM9YLJ4</accession>
<proteinExistence type="predicted"/>
<evidence type="ECO:0000256" key="1">
    <source>
        <dbReference type="SAM" id="Phobius"/>
    </source>
</evidence>
<evidence type="ECO:0008006" key="4">
    <source>
        <dbReference type="Google" id="ProtNLM"/>
    </source>
</evidence>
<keyword evidence="3" id="KW-1185">Reference proteome</keyword>
<feature type="transmembrane region" description="Helical" evidence="1">
    <location>
        <begin position="16"/>
        <end position="36"/>
    </location>
</feature>
<gene>
    <name evidence="2" type="ORF">ACIRA0001_0665</name>
</gene>
<evidence type="ECO:0000313" key="3">
    <source>
        <dbReference type="Proteomes" id="UP000018419"/>
    </source>
</evidence>
<sequence>MSSNLTASARYLNKPLYLQGLIFLTIVSLCVSYKNLKQAYFFVSYLEHKRCGLKILPKALTFKADAIYKSFNTKHSNKVIKLSL</sequence>
<protein>
    <recommendedName>
        <fullName evidence="4">Transposase</fullName>
    </recommendedName>
</protein>
<dbReference type="EMBL" id="ACVR01000062">
    <property type="protein sequence ID" value="EET81801.1"/>
    <property type="molecule type" value="Genomic_DNA"/>
</dbReference>